<gene>
    <name evidence="3" type="ORF">tloyanaT_23460</name>
</gene>
<dbReference type="InterPro" id="IPR025668">
    <property type="entry name" value="Tnp_DDE_dom"/>
</dbReference>
<comment type="caution">
    <text evidence="3">The sequence shown here is derived from an EMBL/GenBank/DDBJ whole genome shotgun (WGS) entry which is preliminary data.</text>
</comment>
<evidence type="ECO:0000313" key="3">
    <source>
        <dbReference type="EMBL" id="GLX86093.1"/>
    </source>
</evidence>
<accession>A0ABQ6HDB7</accession>
<dbReference type="PANTHER" id="PTHR33408">
    <property type="entry name" value="TRANSPOSASE"/>
    <property type="match status" value="1"/>
</dbReference>
<dbReference type="InterPro" id="IPR008490">
    <property type="entry name" value="Transposase_InsH_N"/>
</dbReference>
<proteinExistence type="predicted"/>
<feature type="domain" description="Transposase DDE" evidence="2">
    <location>
        <begin position="344"/>
        <end position="463"/>
    </location>
</feature>
<evidence type="ECO:0000259" key="1">
    <source>
        <dbReference type="Pfam" id="PF05598"/>
    </source>
</evidence>
<dbReference type="Pfam" id="PF13751">
    <property type="entry name" value="DDE_Tnp_1_6"/>
    <property type="match status" value="1"/>
</dbReference>
<keyword evidence="4" id="KW-1185">Reference proteome</keyword>
<dbReference type="PANTHER" id="PTHR33408:SF2">
    <property type="entry name" value="TRANSPOSASE DDE DOMAIN-CONTAINING PROTEIN"/>
    <property type="match status" value="1"/>
</dbReference>
<protein>
    <submittedName>
        <fullName evidence="3">DDE transposase</fullName>
    </submittedName>
</protein>
<dbReference type="NCBIfam" id="NF033551">
    <property type="entry name" value="transpos_IS1182"/>
    <property type="match status" value="1"/>
</dbReference>
<dbReference type="InterPro" id="IPR047629">
    <property type="entry name" value="IS1182_transpos"/>
</dbReference>
<name>A0ABQ6HDB7_9GAMM</name>
<evidence type="ECO:0000259" key="2">
    <source>
        <dbReference type="Pfam" id="PF13751"/>
    </source>
</evidence>
<evidence type="ECO:0000313" key="4">
    <source>
        <dbReference type="Proteomes" id="UP001157134"/>
    </source>
</evidence>
<organism evidence="3 4">
    <name type="scientific">Thalassotalea loyana</name>
    <dbReference type="NCBI Taxonomy" id="280483"/>
    <lineage>
        <taxon>Bacteria</taxon>
        <taxon>Pseudomonadati</taxon>
        <taxon>Pseudomonadota</taxon>
        <taxon>Gammaproteobacteria</taxon>
        <taxon>Alteromonadales</taxon>
        <taxon>Colwelliaceae</taxon>
        <taxon>Thalassotalea</taxon>
    </lineage>
</organism>
<feature type="domain" description="Transposase InsH N-terminal" evidence="1">
    <location>
        <begin position="19"/>
        <end position="112"/>
    </location>
</feature>
<reference evidence="3 4" key="1">
    <citation type="submission" date="2023-03" db="EMBL/GenBank/DDBJ databases">
        <title>Thalassotalea loyana LMG 22536T draft genome sequence.</title>
        <authorList>
            <person name="Sawabe T."/>
        </authorList>
    </citation>
    <scope>NUCLEOTIDE SEQUENCE [LARGE SCALE GENOMIC DNA]</scope>
    <source>
        <strain evidence="3 4">LMG 22536</strain>
    </source>
</reference>
<dbReference type="EMBL" id="BSSV01000005">
    <property type="protein sequence ID" value="GLX86093.1"/>
    <property type="molecule type" value="Genomic_DNA"/>
</dbReference>
<dbReference type="Pfam" id="PF05598">
    <property type="entry name" value="DUF772"/>
    <property type="match status" value="1"/>
</dbReference>
<dbReference type="Proteomes" id="UP001157134">
    <property type="component" value="Unassembled WGS sequence"/>
</dbReference>
<dbReference type="RefSeq" id="WP_284298793.1">
    <property type="nucleotide sequence ID" value="NZ_BSSV01000005.1"/>
</dbReference>
<sequence>MSHHIKGQSRTQTTLFPEALDDFVSAENPVRVIDVFVDELDLLSLGFTKVKAKATGRPGYHPATMLKLYIYGYLNRIQSSRRLERETQRNVELMWLLERLTPDFKTIADFRKDNGKGIKNACRQFVELCRQMNMFTDAIVAIDGSKFKAVNAKKNNFTPEKARDHVKRIESHISKYLSLLDSADVEDKSEKDTALMKDKLAWLKRRLQEMKAIEKAVNTHPDKQLSLTDPDARLMKTDNMNRRVCYNLQSAVDTKHHLIVSHDITMTIDRGQLPPVTEQVQKALHRKDITVIADKGYFSRVDIKAVQDLGATALVPQIDTSGAKIKGIFNKSLFKYDPKRDVYVCPANNELQNRMRSMDKGVEQDVYFNRAACTACTIRAKCTQSKRDPRRMRRWIHEHDIEVMQAKLDAAPETTVLRKQTVEHPFGTIKMWMGATHFLMKRKHNVSTEISLHILAYNFKRMMKIVGTTKLISMLRA</sequence>